<dbReference type="EMBL" id="JAPWGY010000001">
    <property type="protein sequence ID" value="MCZ4279760.1"/>
    <property type="molecule type" value="Genomic_DNA"/>
</dbReference>
<keyword evidence="3" id="KW-1185">Reference proteome</keyword>
<feature type="transmembrane region" description="Helical" evidence="1">
    <location>
        <begin position="37"/>
        <end position="59"/>
    </location>
</feature>
<gene>
    <name evidence="2" type="ORF">O4H49_03150</name>
</gene>
<keyword evidence="1" id="KW-0472">Membrane</keyword>
<evidence type="ECO:0000256" key="1">
    <source>
        <dbReference type="SAM" id="Phobius"/>
    </source>
</evidence>
<protein>
    <recommendedName>
        <fullName evidence="4">DUF5673 domain-containing protein</fullName>
    </recommendedName>
</protein>
<evidence type="ECO:0008006" key="4">
    <source>
        <dbReference type="Google" id="ProtNLM"/>
    </source>
</evidence>
<proteinExistence type="predicted"/>
<comment type="caution">
    <text evidence="2">The sequence shown here is derived from an EMBL/GenBank/DDBJ whole genome shotgun (WGS) entry which is preliminary data.</text>
</comment>
<accession>A0ABT4LF81</accession>
<keyword evidence="1" id="KW-0812">Transmembrane</keyword>
<organism evidence="2 3">
    <name type="scientific">Kiloniella laminariae</name>
    <dbReference type="NCBI Taxonomy" id="454162"/>
    <lineage>
        <taxon>Bacteria</taxon>
        <taxon>Pseudomonadati</taxon>
        <taxon>Pseudomonadota</taxon>
        <taxon>Alphaproteobacteria</taxon>
        <taxon>Rhodospirillales</taxon>
        <taxon>Kiloniellaceae</taxon>
        <taxon>Kiloniella</taxon>
    </lineage>
</organism>
<name>A0ABT4LF81_9PROT</name>
<reference evidence="2" key="1">
    <citation type="submission" date="2022-12" db="EMBL/GenBank/DDBJ databases">
        <title>Bacterial isolates from different developmental stages of Nematostella vectensis.</title>
        <authorList>
            <person name="Fraune S."/>
        </authorList>
    </citation>
    <scope>NUCLEOTIDE SEQUENCE</scope>
    <source>
        <strain evidence="2">G21630-S1</strain>
    </source>
</reference>
<feature type="transmembrane region" description="Helical" evidence="1">
    <location>
        <begin position="89"/>
        <end position="107"/>
    </location>
</feature>
<dbReference type="Proteomes" id="UP001069802">
    <property type="component" value="Unassembled WGS sequence"/>
</dbReference>
<keyword evidence="1" id="KW-1133">Transmembrane helix</keyword>
<dbReference type="RefSeq" id="WP_269421957.1">
    <property type="nucleotide sequence ID" value="NZ_JAPWGY010000001.1"/>
</dbReference>
<evidence type="ECO:0000313" key="2">
    <source>
        <dbReference type="EMBL" id="MCZ4279760.1"/>
    </source>
</evidence>
<evidence type="ECO:0000313" key="3">
    <source>
        <dbReference type="Proteomes" id="UP001069802"/>
    </source>
</evidence>
<sequence length="222" mass="25334">MAPLFEFFLFVGARDFLPRYRELKQQGRVNEGARRYYLIRFYLCTLLAFTVAMGMFWVAGILRLTEGVEGAGFSLSLQLIDDTAGDQPLGGALPLVIALVISLYIWWSLIEMVGKMAHVYSRGRVAKTTVMGTKSNMGRGFNVLHRFELGERVIETSFTRQIGQKTYWDWKKSNKVEILYAEDKPEMTVEYASGDETDDQAELDRIFVLRCLDSSRTTAPRD</sequence>